<proteinExistence type="predicted"/>
<sequence length="53" mass="6126">MPACVSRNSKTLALQCHSMKMTTNSKVMTLNFSKASFLKSQILKRNQKQYSWE</sequence>
<dbReference type="EMBL" id="GBXM01017290">
    <property type="protein sequence ID" value="JAH91287.1"/>
    <property type="molecule type" value="Transcribed_RNA"/>
</dbReference>
<reference evidence="1" key="2">
    <citation type="journal article" date="2015" name="Fish Shellfish Immunol.">
        <title>Early steps in the European eel (Anguilla anguilla)-Vibrio vulnificus interaction in the gills: Role of the RtxA13 toxin.</title>
        <authorList>
            <person name="Callol A."/>
            <person name="Pajuelo D."/>
            <person name="Ebbesson L."/>
            <person name="Teles M."/>
            <person name="MacKenzie S."/>
            <person name="Amaro C."/>
        </authorList>
    </citation>
    <scope>NUCLEOTIDE SEQUENCE</scope>
</reference>
<reference evidence="1" key="1">
    <citation type="submission" date="2014-11" db="EMBL/GenBank/DDBJ databases">
        <authorList>
            <person name="Amaro Gonzalez C."/>
        </authorList>
    </citation>
    <scope>NUCLEOTIDE SEQUENCE</scope>
</reference>
<evidence type="ECO:0000313" key="1">
    <source>
        <dbReference type="EMBL" id="JAH91287.1"/>
    </source>
</evidence>
<organism evidence="1">
    <name type="scientific">Anguilla anguilla</name>
    <name type="common">European freshwater eel</name>
    <name type="synonym">Muraena anguilla</name>
    <dbReference type="NCBI Taxonomy" id="7936"/>
    <lineage>
        <taxon>Eukaryota</taxon>
        <taxon>Metazoa</taxon>
        <taxon>Chordata</taxon>
        <taxon>Craniata</taxon>
        <taxon>Vertebrata</taxon>
        <taxon>Euteleostomi</taxon>
        <taxon>Actinopterygii</taxon>
        <taxon>Neopterygii</taxon>
        <taxon>Teleostei</taxon>
        <taxon>Anguilliformes</taxon>
        <taxon>Anguillidae</taxon>
        <taxon>Anguilla</taxon>
    </lineage>
</organism>
<accession>A0A0E9WLS7</accession>
<protein>
    <submittedName>
        <fullName evidence="1">Uncharacterized protein</fullName>
    </submittedName>
</protein>
<name>A0A0E9WLS7_ANGAN</name>
<dbReference type="AlphaFoldDB" id="A0A0E9WLS7"/>